<organism evidence="1 2">
    <name type="scientific">Palleniella muris</name>
    <dbReference type="NCBI Taxonomy" id="3038145"/>
    <lineage>
        <taxon>Bacteria</taxon>
        <taxon>Pseudomonadati</taxon>
        <taxon>Bacteroidota</taxon>
        <taxon>Bacteroidia</taxon>
        <taxon>Bacteroidales</taxon>
        <taxon>Prevotellaceae</taxon>
        <taxon>Palleniella</taxon>
    </lineage>
</organism>
<keyword evidence="2" id="KW-1185">Reference proteome</keyword>
<sequence length="152" mass="17118">MIQRIQSVYLFLSVVLVVICACLPIGMINLVGMGSASEMYNMCIIDGNTGNVSFSVVGLFASLAASVITSVINIFNYNDRKKQSRNCLVTIMLLLLWVGLYAFEMYMFNTGDNTFEIRFVAILPVVAIVFQWLARMAIKKDEKLIRSIDRIR</sequence>
<comment type="caution">
    <text evidence="1">The sequence shown here is derived from an EMBL/GenBank/DDBJ whole genome shotgun (WGS) entry which is preliminary data.</text>
</comment>
<gene>
    <name evidence="1" type="ORF">E5358_02415</name>
</gene>
<evidence type="ECO:0000313" key="2">
    <source>
        <dbReference type="Proteomes" id="UP000308886"/>
    </source>
</evidence>
<reference evidence="1" key="1">
    <citation type="submission" date="2019-04" db="EMBL/GenBank/DDBJ databases">
        <title>Microbes associate with the intestines of laboratory mice.</title>
        <authorList>
            <person name="Navarre W."/>
            <person name="Wong E."/>
            <person name="Huang K."/>
            <person name="Tropini C."/>
            <person name="Ng K."/>
            <person name="Yu B."/>
        </authorList>
    </citation>
    <scope>NUCLEOTIDE SEQUENCE</scope>
    <source>
        <strain evidence="1">NM73_A23</strain>
    </source>
</reference>
<dbReference type="EMBL" id="SRZC01000003">
    <property type="protein sequence ID" value="TGX83520.1"/>
    <property type="molecule type" value="Genomic_DNA"/>
</dbReference>
<proteinExistence type="predicted"/>
<evidence type="ECO:0000313" key="1">
    <source>
        <dbReference type="EMBL" id="TGX83520.1"/>
    </source>
</evidence>
<protein>
    <submittedName>
        <fullName evidence="1">DUF4293 family protein</fullName>
    </submittedName>
</protein>
<name>A0AC61QSP8_9BACT</name>
<accession>A0AC61QSP8</accession>
<dbReference type="Proteomes" id="UP000308886">
    <property type="component" value="Unassembled WGS sequence"/>
</dbReference>